<keyword evidence="3" id="KW-1185">Reference proteome</keyword>
<gene>
    <name evidence="2" type="ORF">CROQUDRAFT_656431</name>
</gene>
<feature type="region of interest" description="Disordered" evidence="1">
    <location>
        <begin position="274"/>
        <end position="333"/>
    </location>
</feature>
<sequence>MTTLNDNPSTQYISSCAHILTEELNLLSRLIYLNKNQHRASIWFQKTIETYRWSKKILKTLLQPINLTQPEPIRVLLNMMSEAQARLLRSYGAIMQNVARTAFMANGLVITASISRLRSIYECVQGFLQHYDRLSPSNQTMELASLASSSRPHSPTLVTPLASGLDAEPSIARLRSVSPAEDGNRCDEVDRVQAKGHMPKSSDLCSLQQFSSASEVEAKAPSAIKGRLAGQQPLCIVPGSDLQTTSLLNPTQSSNPLTKLIDSSKDTIIKPGKFALSQSKSPSKNDSQIPDMFTKPTESRKRTESVEGLLEKKKKKKKKKVKRDELDDIFGDL</sequence>
<feature type="compositionally biased region" description="Basic and acidic residues" evidence="1">
    <location>
        <begin position="297"/>
        <end position="311"/>
    </location>
</feature>
<proteinExistence type="predicted"/>
<dbReference type="OrthoDB" id="114080at2759"/>
<organism evidence="2 3">
    <name type="scientific">Cronartium quercuum f. sp. fusiforme G11</name>
    <dbReference type="NCBI Taxonomy" id="708437"/>
    <lineage>
        <taxon>Eukaryota</taxon>
        <taxon>Fungi</taxon>
        <taxon>Dikarya</taxon>
        <taxon>Basidiomycota</taxon>
        <taxon>Pucciniomycotina</taxon>
        <taxon>Pucciniomycetes</taxon>
        <taxon>Pucciniales</taxon>
        <taxon>Coleosporiaceae</taxon>
        <taxon>Cronartium</taxon>
    </lineage>
</organism>
<feature type="compositionally biased region" description="Polar residues" evidence="1">
    <location>
        <begin position="276"/>
        <end position="288"/>
    </location>
</feature>
<evidence type="ECO:0000256" key="1">
    <source>
        <dbReference type="SAM" id="MobiDB-lite"/>
    </source>
</evidence>
<dbReference type="GO" id="GO:0042134">
    <property type="term" value="F:rRNA primary transcript binding"/>
    <property type="evidence" value="ECO:0007669"/>
    <property type="project" value="InterPro"/>
</dbReference>
<protein>
    <submittedName>
        <fullName evidence="2">Uncharacterized protein</fullName>
    </submittedName>
</protein>
<reference evidence="2" key="1">
    <citation type="submission" date="2013-11" db="EMBL/GenBank/DDBJ databases">
        <title>Genome sequence of the fusiform rust pathogen reveals effectors for host alternation and coevolution with pine.</title>
        <authorList>
            <consortium name="DOE Joint Genome Institute"/>
            <person name="Smith K."/>
            <person name="Pendleton A."/>
            <person name="Kubisiak T."/>
            <person name="Anderson C."/>
            <person name="Salamov A."/>
            <person name="Aerts A."/>
            <person name="Riley R."/>
            <person name="Clum A."/>
            <person name="Lindquist E."/>
            <person name="Ence D."/>
            <person name="Campbell M."/>
            <person name="Kronenberg Z."/>
            <person name="Feau N."/>
            <person name="Dhillon B."/>
            <person name="Hamelin R."/>
            <person name="Burleigh J."/>
            <person name="Smith J."/>
            <person name="Yandell M."/>
            <person name="Nelson C."/>
            <person name="Grigoriev I."/>
            <person name="Davis J."/>
        </authorList>
    </citation>
    <scope>NUCLEOTIDE SEQUENCE</scope>
    <source>
        <strain evidence="2">G11</strain>
    </source>
</reference>
<evidence type="ECO:0000313" key="2">
    <source>
        <dbReference type="EMBL" id="KAG0147147.1"/>
    </source>
</evidence>
<dbReference type="PANTHER" id="PTHR37792">
    <property type="entry name" value="RIBONUCLEASE MRP PROTEIN SUBUNIT RMP1"/>
    <property type="match status" value="1"/>
</dbReference>
<name>A0A9P6NK97_9BASI</name>
<dbReference type="InterPro" id="IPR047205">
    <property type="entry name" value="RMP1"/>
</dbReference>
<dbReference type="EMBL" id="MU167251">
    <property type="protein sequence ID" value="KAG0147147.1"/>
    <property type="molecule type" value="Genomic_DNA"/>
</dbReference>
<dbReference type="GO" id="GO:0000294">
    <property type="term" value="P:nuclear-transcribed mRNA catabolic process, RNase MRP-dependent"/>
    <property type="evidence" value="ECO:0007669"/>
    <property type="project" value="TreeGrafter"/>
</dbReference>
<dbReference type="GO" id="GO:0000466">
    <property type="term" value="P:maturation of 5.8S rRNA from tricistronic rRNA transcript (SSU-rRNA, 5.8S rRNA, LSU-rRNA)"/>
    <property type="evidence" value="ECO:0007669"/>
    <property type="project" value="TreeGrafter"/>
</dbReference>
<dbReference type="Proteomes" id="UP000886653">
    <property type="component" value="Unassembled WGS sequence"/>
</dbReference>
<feature type="compositionally biased region" description="Basic residues" evidence="1">
    <location>
        <begin position="312"/>
        <end position="321"/>
    </location>
</feature>
<accession>A0A9P6NK97</accession>
<comment type="caution">
    <text evidence="2">The sequence shown here is derived from an EMBL/GenBank/DDBJ whole genome shotgun (WGS) entry which is preliminary data.</text>
</comment>
<dbReference type="GO" id="GO:0000172">
    <property type="term" value="C:ribonuclease MRP complex"/>
    <property type="evidence" value="ECO:0007669"/>
    <property type="project" value="InterPro"/>
</dbReference>
<evidence type="ECO:0000313" key="3">
    <source>
        <dbReference type="Proteomes" id="UP000886653"/>
    </source>
</evidence>
<dbReference type="PANTHER" id="PTHR37792:SF1">
    <property type="entry name" value="RIBONUCLEASE MRP PROTEIN SUBUNIT RMP1"/>
    <property type="match status" value="1"/>
</dbReference>
<dbReference type="AlphaFoldDB" id="A0A9P6NK97"/>